<keyword evidence="7" id="KW-0808">Transferase</keyword>
<keyword evidence="10" id="KW-0418">Kinase</keyword>
<dbReference type="SUPFAM" id="SSF158472">
    <property type="entry name" value="HAMP domain-like"/>
    <property type="match status" value="1"/>
</dbReference>
<keyword evidence="9" id="KW-0547">Nucleotide-binding</keyword>
<keyword evidence="20" id="KW-1185">Reference proteome</keyword>
<dbReference type="SMART" id="SM00304">
    <property type="entry name" value="HAMP"/>
    <property type="match status" value="1"/>
</dbReference>
<dbReference type="SUPFAM" id="SSF55874">
    <property type="entry name" value="ATPase domain of HSP90 chaperone/DNA topoisomerase II/histidine kinase"/>
    <property type="match status" value="1"/>
</dbReference>
<evidence type="ECO:0000256" key="3">
    <source>
        <dbReference type="ARBA" id="ARBA00012438"/>
    </source>
</evidence>
<organism evidence="19 20">
    <name type="scientific">Martelella alba</name>
    <dbReference type="NCBI Taxonomy" id="2590451"/>
    <lineage>
        <taxon>Bacteria</taxon>
        <taxon>Pseudomonadati</taxon>
        <taxon>Pseudomonadota</taxon>
        <taxon>Alphaproteobacteria</taxon>
        <taxon>Hyphomicrobiales</taxon>
        <taxon>Aurantimonadaceae</taxon>
        <taxon>Martelella</taxon>
    </lineage>
</organism>
<keyword evidence="14 16" id="KW-0472">Membrane</keyword>
<evidence type="ECO:0000256" key="15">
    <source>
        <dbReference type="SAM" id="MobiDB-lite"/>
    </source>
</evidence>
<keyword evidence="11" id="KW-0067">ATP-binding</keyword>
<dbReference type="CDD" id="cd00082">
    <property type="entry name" value="HisKA"/>
    <property type="match status" value="1"/>
</dbReference>
<dbReference type="InterPro" id="IPR003661">
    <property type="entry name" value="HisK_dim/P_dom"/>
</dbReference>
<dbReference type="AlphaFoldDB" id="A0A506U926"/>
<dbReference type="EMBL" id="VHLG01000010">
    <property type="protein sequence ID" value="TPW29079.1"/>
    <property type="molecule type" value="Genomic_DNA"/>
</dbReference>
<dbReference type="PANTHER" id="PTHR44936">
    <property type="entry name" value="SENSOR PROTEIN CREC"/>
    <property type="match status" value="1"/>
</dbReference>
<keyword evidence="5" id="KW-0997">Cell inner membrane</keyword>
<dbReference type="InterPro" id="IPR003660">
    <property type="entry name" value="HAMP_dom"/>
</dbReference>
<evidence type="ECO:0000256" key="2">
    <source>
        <dbReference type="ARBA" id="ARBA00004429"/>
    </source>
</evidence>
<evidence type="ECO:0000256" key="9">
    <source>
        <dbReference type="ARBA" id="ARBA00022741"/>
    </source>
</evidence>
<evidence type="ECO:0000256" key="6">
    <source>
        <dbReference type="ARBA" id="ARBA00022553"/>
    </source>
</evidence>
<evidence type="ECO:0000256" key="8">
    <source>
        <dbReference type="ARBA" id="ARBA00022692"/>
    </source>
</evidence>
<dbReference type="PRINTS" id="PR00344">
    <property type="entry name" value="BCTRLSENSOR"/>
</dbReference>
<evidence type="ECO:0000256" key="4">
    <source>
        <dbReference type="ARBA" id="ARBA00022475"/>
    </source>
</evidence>
<evidence type="ECO:0000256" key="16">
    <source>
        <dbReference type="SAM" id="Phobius"/>
    </source>
</evidence>
<dbReference type="Pfam" id="PF00512">
    <property type="entry name" value="HisKA"/>
    <property type="match status" value="1"/>
</dbReference>
<dbReference type="InterPro" id="IPR003594">
    <property type="entry name" value="HATPase_dom"/>
</dbReference>
<keyword evidence="4" id="KW-1003">Cell membrane</keyword>
<dbReference type="Pfam" id="PF00672">
    <property type="entry name" value="HAMP"/>
    <property type="match status" value="1"/>
</dbReference>
<dbReference type="Gene3D" id="3.30.565.10">
    <property type="entry name" value="Histidine kinase-like ATPase, C-terminal domain"/>
    <property type="match status" value="1"/>
</dbReference>
<dbReference type="InterPro" id="IPR036890">
    <property type="entry name" value="HATPase_C_sf"/>
</dbReference>
<comment type="caution">
    <text evidence="19">The sequence shown here is derived from an EMBL/GenBank/DDBJ whole genome shotgun (WGS) entry which is preliminary data.</text>
</comment>
<feature type="region of interest" description="Disordered" evidence="15">
    <location>
        <begin position="122"/>
        <end position="159"/>
    </location>
</feature>
<accession>A0A506U926</accession>
<comment type="catalytic activity">
    <reaction evidence="1">
        <text>ATP + protein L-histidine = ADP + protein N-phospho-L-histidine.</text>
        <dbReference type="EC" id="2.7.13.3"/>
    </reaction>
</comment>
<dbReference type="GO" id="GO:0005524">
    <property type="term" value="F:ATP binding"/>
    <property type="evidence" value="ECO:0007669"/>
    <property type="project" value="UniProtKB-KW"/>
</dbReference>
<evidence type="ECO:0000256" key="12">
    <source>
        <dbReference type="ARBA" id="ARBA00022989"/>
    </source>
</evidence>
<dbReference type="OrthoDB" id="9804645at2"/>
<keyword evidence="12 16" id="KW-1133">Transmembrane helix</keyword>
<feature type="domain" description="Histidine kinase" evidence="17">
    <location>
        <begin position="295"/>
        <end position="494"/>
    </location>
</feature>
<dbReference type="SMART" id="SM00387">
    <property type="entry name" value="HATPase_c"/>
    <property type="match status" value="1"/>
</dbReference>
<dbReference type="InterPro" id="IPR036097">
    <property type="entry name" value="HisK_dim/P_sf"/>
</dbReference>
<dbReference type="SUPFAM" id="SSF47384">
    <property type="entry name" value="Homodimeric domain of signal transducing histidine kinase"/>
    <property type="match status" value="1"/>
</dbReference>
<dbReference type="EC" id="2.7.13.3" evidence="3"/>
<feature type="transmembrane region" description="Helical" evidence="16">
    <location>
        <begin position="12"/>
        <end position="33"/>
    </location>
</feature>
<evidence type="ECO:0000256" key="1">
    <source>
        <dbReference type="ARBA" id="ARBA00000085"/>
    </source>
</evidence>
<sequence>MKWLLPKTLRGQIILLIVIALALAQALTLWLFVDQRALAVRSALTLEATDRTGNTARLLEDAPQDLWPDILKAASSTLVQFAVSDAPSVADGRGTAPSWVSQRIRAALGNSDPQAVRVELNTVHSGPPPPPAPAAVPAPAGGAMMGSGSGQGPGAMTGGSMQGMRPMRQPGSGQPVNREPVSAIELNLSVALSDGNWLNVTSRFRDPPYQWVWKEAAPFALTAALLAAVLWFALARLVGPLKRLGRAADRLGRGEDVEPLPLGGPAEMRQLATSFNDMQARLDRFVRERTQMLGALSHDLRSPLTALRVRVEMVDDDETRERMTATIEEMREMVEATLSFSRGATVAEPAEDVSLRDFLLSLAETCRETGGTVHTGQIADIHLRLRVTAMRRALRNLVENAIRYGHEASVSASVDNRHAVIFIDDKGPGIPDDNMERVFEPFVRLETSRSRETGGVGLGLAIARTTIFAHGGDIALENRAEGGLRVTVTLPLNDQE</sequence>
<protein>
    <recommendedName>
        <fullName evidence="3">histidine kinase</fullName>
        <ecNumber evidence="3">2.7.13.3</ecNumber>
    </recommendedName>
</protein>
<feature type="compositionally biased region" description="Pro residues" evidence="15">
    <location>
        <begin position="126"/>
        <end position="136"/>
    </location>
</feature>
<evidence type="ECO:0000259" key="17">
    <source>
        <dbReference type="PROSITE" id="PS50109"/>
    </source>
</evidence>
<reference evidence="19 20" key="1">
    <citation type="submission" date="2019-06" db="EMBL/GenBank/DDBJ databases">
        <authorList>
            <person name="Li M."/>
        </authorList>
    </citation>
    <scope>NUCLEOTIDE SEQUENCE [LARGE SCALE GENOMIC DNA]</scope>
    <source>
        <strain evidence="19 20">BGMRC2036</strain>
    </source>
</reference>
<dbReference type="PROSITE" id="PS50885">
    <property type="entry name" value="HAMP"/>
    <property type="match status" value="1"/>
</dbReference>
<dbReference type="SMART" id="SM00388">
    <property type="entry name" value="HisKA"/>
    <property type="match status" value="1"/>
</dbReference>
<evidence type="ECO:0000256" key="14">
    <source>
        <dbReference type="ARBA" id="ARBA00023136"/>
    </source>
</evidence>
<feature type="domain" description="HAMP" evidence="18">
    <location>
        <begin position="235"/>
        <end position="287"/>
    </location>
</feature>
<dbReference type="GO" id="GO:0005886">
    <property type="term" value="C:plasma membrane"/>
    <property type="evidence" value="ECO:0007669"/>
    <property type="project" value="UniProtKB-SubCell"/>
</dbReference>
<dbReference type="PANTHER" id="PTHR44936:SF5">
    <property type="entry name" value="SENSOR HISTIDINE KINASE ENVZ"/>
    <property type="match status" value="1"/>
</dbReference>
<evidence type="ECO:0000313" key="20">
    <source>
        <dbReference type="Proteomes" id="UP000318801"/>
    </source>
</evidence>
<dbReference type="Gene3D" id="1.10.287.130">
    <property type="match status" value="1"/>
</dbReference>
<feature type="compositionally biased region" description="Gly residues" evidence="15">
    <location>
        <begin position="143"/>
        <end position="159"/>
    </location>
</feature>
<dbReference type="CDD" id="cd06225">
    <property type="entry name" value="HAMP"/>
    <property type="match status" value="1"/>
</dbReference>
<keyword evidence="13" id="KW-0902">Two-component regulatory system</keyword>
<dbReference type="RefSeq" id="WP_141149756.1">
    <property type="nucleotide sequence ID" value="NZ_VHLG01000010.1"/>
</dbReference>
<dbReference type="PROSITE" id="PS50109">
    <property type="entry name" value="HIS_KIN"/>
    <property type="match status" value="1"/>
</dbReference>
<keyword evidence="6" id="KW-0597">Phosphoprotein</keyword>
<evidence type="ECO:0000259" key="18">
    <source>
        <dbReference type="PROSITE" id="PS50885"/>
    </source>
</evidence>
<keyword evidence="8 16" id="KW-0812">Transmembrane</keyword>
<dbReference type="GO" id="GO:0000155">
    <property type="term" value="F:phosphorelay sensor kinase activity"/>
    <property type="evidence" value="ECO:0007669"/>
    <property type="project" value="InterPro"/>
</dbReference>
<gene>
    <name evidence="19" type="ORF">FJU08_14580</name>
</gene>
<dbReference type="Pfam" id="PF02518">
    <property type="entry name" value="HATPase_c"/>
    <property type="match status" value="1"/>
</dbReference>
<feature type="transmembrane region" description="Helical" evidence="16">
    <location>
        <begin position="216"/>
        <end position="238"/>
    </location>
</feature>
<dbReference type="InterPro" id="IPR004358">
    <property type="entry name" value="Sig_transdc_His_kin-like_C"/>
</dbReference>
<proteinExistence type="predicted"/>
<name>A0A506U926_9HYPH</name>
<dbReference type="InterPro" id="IPR050980">
    <property type="entry name" value="2C_sensor_his_kinase"/>
</dbReference>
<evidence type="ECO:0000256" key="5">
    <source>
        <dbReference type="ARBA" id="ARBA00022519"/>
    </source>
</evidence>
<dbReference type="InterPro" id="IPR005467">
    <property type="entry name" value="His_kinase_dom"/>
</dbReference>
<evidence type="ECO:0000313" key="19">
    <source>
        <dbReference type="EMBL" id="TPW29079.1"/>
    </source>
</evidence>
<evidence type="ECO:0000256" key="13">
    <source>
        <dbReference type="ARBA" id="ARBA00023012"/>
    </source>
</evidence>
<evidence type="ECO:0000256" key="10">
    <source>
        <dbReference type="ARBA" id="ARBA00022777"/>
    </source>
</evidence>
<evidence type="ECO:0000256" key="7">
    <source>
        <dbReference type="ARBA" id="ARBA00022679"/>
    </source>
</evidence>
<evidence type="ECO:0000256" key="11">
    <source>
        <dbReference type="ARBA" id="ARBA00022840"/>
    </source>
</evidence>
<comment type="subcellular location">
    <subcellularLocation>
        <location evidence="2">Cell inner membrane</location>
        <topology evidence="2">Multi-pass membrane protein</topology>
    </subcellularLocation>
</comment>
<dbReference type="Proteomes" id="UP000318801">
    <property type="component" value="Unassembled WGS sequence"/>
</dbReference>